<dbReference type="CDD" id="cd09009">
    <property type="entry name" value="PNP-EcPNPII_like"/>
    <property type="match status" value="1"/>
</dbReference>
<dbReference type="InterPro" id="IPR011270">
    <property type="entry name" value="Pur_Nuc_Pase_Ino/Guo-sp"/>
</dbReference>
<dbReference type="GO" id="GO:0004731">
    <property type="term" value="F:purine-nucleoside phosphorylase activity"/>
    <property type="evidence" value="ECO:0007669"/>
    <property type="project" value="UniProtKB-EC"/>
</dbReference>
<evidence type="ECO:0000256" key="8">
    <source>
        <dbReference type="ARBA" id="ARBA00023929"/>
    </source>
</evidence>
<evidence type="ECO:0000313" key="14">
    <source>
        <dbReference type="EMBL" id="KAK7505817.1"/>
    </source>
</evidence>
<feature type="binding site" evidence="12">
    <location>
        <position position="122"/>
    </location>
    <ligand>
        <name>phosphate</name>
        <dbReference type="ChEBI" id="CHEBI:43474"/>
    </ligand>
</feature>
<keyword evidence="5 11" id="KW-0328">Glycosyltransferase</keyword>
<organism evidence="14 15">
    <name type="scientific">Batillaria attramentaria</name>
    <dbReference type="NCBI Taxonomy" id="370345"/>
    <lineage>
        <taxon>Eukaryota</taxon>
        <taxon>Metazoa</taxon>
        <taxon>Spiralia</taxon>
        <taxon>Lophotrochozoa</taxon>
        <taxon>Mollusca</taxon>
        <taxon>Gastropoda</taxon>
        <taxon>Caenogastropoda</taxon>
        <taxon>Sorbeoconcha</taxon>
        <taxon>Cerithioidea</taxon>
        <taxon>Batillariidae</taxon>
        <taxon>Batillaria</taxon>
    </lineage>
</organism>
<comment type="catalytic activity">
    <reaction evidence="9">
        <text>2'-deoxyinosine + phosphate = 2-deoxy-alpha-D-ribose 1-phosphate + hypoxanthine</text>
        <dbReference type="Rhea" id="RHEA:27750"/>
        <dbReference type="ChEBI" id="CHEBI:17368"/>
        <dbReference type="ChEBI" id="CHEBI:28997"/>
        <dbReference type="ChEBI" id="CHEBI:43474"/>
        <dbReference type="ChEBI" id="CHEBI:57259"/>
        <dbReference type="EC" id="2.4.2.1"/>
    </reaction>
</comment>
<evidence type="ECO:0000256" key="9">
    <source>
        <dbReference type="ARBA" id="ARBA00023950"/>
    </source>
</evidence>
<dbReference type="EC" id="2.4.2.1" evidence="3 11"/>
<evidence type="ECO:0000256" key="11">
    <source>
        <dbReference type="PIRNR" id="PIRNR000477"/>
    </source>
</evidence>
<accession>A0ABD0M293</accession>
<evidence type="ECO:0000256" key="4">
    <source>
        <dbReference type="ARBA" id="ARBA00013834"/>
    </source>
</evidence>
<proteinExistence type="inferred from homology"/>
<protein>
    <recommendedName>
        <fullName evidence="4 11">Purine nucleoside phosphorylase</fullName>
        <ecNumber evidence="3 11">2.4.2.1</ecNumber>
    </recommendedName>
    <alternativeName>
        <fullName evidence="11">Inosine-guanosine phosphorylase</fullName>
    </alternativeName>
</protein>
<evidence type="ECO:0000256" key="12">
    <source>
        <dbReference type="PIRSR" id="PIRSR000477-2"/>
    </source>
</evidence>
<dbReference type="SUPFAM" id="SSF53167">
    <property type="entry name" value="Purine and uridine phosphorylases"/>
    <property type="match status" value="1"/>
</dbReference>
<dbReference type="NCBIfam" id="TIGR01697">
    <property type="entry name" value="PNPH-PUNA-XAPA"/>
    <property type="match status" value="1"/>
</dbReference>
<dbReference type="PANTHER" id="PTHR11904:SF9">
    <property type="entry name" value="PURINE NUCLEOSIDE PHOSPHORYLASE-RELATED"/>
    <property type="match status" value="1"/>
</dbReference>
<feature type="binding site" evidence="12">
    <location>
        <position position="70"/>
    </location>
    <ligand>
        <name>phosphate</name>
        <dbReference type="ChEBI" id="CHEBI:43474"/>
    </ligand>
</feature>
<feature type="binding site" evidence="12">
    <location>
        <position position="39"/>
    </location>
    <ligand>
        <name>phosphate</name>
        <dbReference type="ChEBI" id="CHEBI:43474"/>
    </ligand>
</feature>
<feature type="binding site" evidence="12">
    <location>
        <position position="226"/>
    </location>
    <ligand>
        <name>phosphate</name>
        <dbReference type="ChEBI" id="CHEBI:43474"/>
    </ligand>
</feature>
<comment type="catalytic activity">
    <reaction evidence="8">
        <text>2'-deoxyguanosine + phosphate = 2-deoxy-alpha-D-ribose 1-phosphate + guanine</text>
        <dbReference type="Rhea" id="RHEA:27738"/>
        <dbReference type="ChEBI" id="CHEBI:16235"/>
        <dbReference type="ChEBI" id="CHEBI:17172"/>
        <dbReference type="ChEBI" id="CHEBI:43474"/>
        <dbReference type="ChEBI" id="CHEBI:57259"/>
        <dbReference type="EC" id="2.4.2.1"/>
    </reaction>
</comment>
<dbReference type="PIRSF" id="PIRSF000477">
    <property type="entry name" value="PurNPase"/>
    <property type="match status" value="1"/>
</dbReference>
<feature type="binding site" evidence="12">
    <location>
        <position position="207"/>
    </location>
    <ligand>
        <name>a purine D-ribonucleoside</name>
        <dbReference type="ChEBI" id="CHEBI:142355"/>
    </ligand>
</feature>
<feature type="domain" description="Nucleoside phosphorylase" evidence="13">
    <location>
        <begin position="32"/>
        <end position="286"/>
    </location>
</feature>
<dbReference type="AlphaFoldDB" id="A0ABD0M293"/>
<dbReference type="Pfam" id="PF01048">
    <property type="entry name" value="PNP_UDP_1"/>
    <property type="match status" value="1"/>
</dbReference>
<feature type="binding site" evidence="12">
    <location>
        <position position="249"/>
    </location>
    <ligand>
        <name>a purine D-ribonucleoside</name>
        <dbReference type="ChEBI" id="CHEBI:142355"/>
    </ligand>
</feature>
<evidence type="ECO:0000256" key="7">
    <source>
        <dbReference type="ARBA" id="ARBA00023918"/>
    </source>
</evidence>
<dbReference type="Proteomes" id="UP001519460">
    <property type="component" value="Unassembled WGS sequence"/>
</dbReference>
<comment type="similarity">
    <text evidence="2 11">Belongs to the PNP/MTAP phosphorylase family.</text>
</comment>
<evidence type="ECO:0000256" key="3">
    <source>
        <dbReference type="ARBA" id="ARBA00011886"/>
    </source>
</evidence>
<sequence>MRTLFIDREVLSYDEVKKIADSLLAQTPIRPKLGIICGSGLGALADIVEDRTVIPYEKIPGFPVSTVPGHEGKLVIGKLKGKEVVLMQGRAHCYEGYPPQKIAVPVRTMKMMGVQILFVTCAAGGINDSYQVGDIMIIRDHINLAGFAGINPLVGMNDNRFGERFPPMSDAYDRQIRALAKAEAKRMGLDPFVREGVYSMMVGPNFETVTECRLLRLVGADATGMSTVPEVLVARHCGMRVFAMGLISNLVISEYDVDEKANHEEVLETGQKRSKDLQNLVAAMVEKLDLA</sequence>
<comment type="catalytic activity">
    <reaction evidence="7">
        <text>inosine + phosphate = alpha-D-ribose 1-phosphate + hypoxanthine</text>
        <dbReference type="Rhea" id="RHEA:27646"/>
        <dbReference type="ChEBI" id="CHEBI:17368"/>
        <dbReference type="ChEBI" id="CHEBI:17596"/>
        <dbReference type="ChEBI" id="CHEBI:43474"/>
        <dbReference type="ChEBI" id="CHEBI:57720"/>
        <dbReference type="EC" id="2.4.2.1"/>
    </reaction>
</comment>
<dbReference type="Gene3D" id="3.40.50.1580">
    <property type="entry name" value="Nucleoside phosphorylase domain"/>
    <property type="match status" value="1"/>
</dbReference>
<comment type="catalytic activity">
    <reaction evidence="10">
        <text>guanosine + phosphate = alpha-D-ribose 1-phosphate + guanine</text>
        <dbReference type="Rhea" id="RHEA:13233"/>
        <dbReference type="ChEBI" id="CHEBI:16235"/>
        <dbReference type="ChEBI" id="CHEBI:16750"/>
        <dbReference type="ChEBI" id="CHEBI:43474"/>
        <dbReference type="ChEBI" id="CHEBI:57720"/>
        <dbReference type="EC" id="2.4.2.1"/>
    </reaction>
</comment>
<evidence type="ECO:0000313" key="15">
    <source>
        <dbReference type="Proteomes" id="UP001519460"/>
    </source>
</evidence>
<evidence type="ECO:0000256" key="2">
    <source>
        <dbReference type="ARBA" id="ARBA00006751"/>
    </source>
</evidence>
<evidence type="ECO:0000256" key="6">
    <source>
        <dbReference type="ARBA" id="ARBA00022679"/>
    </source>
</evidence>
<comment type="function">
    <text evidence="11">The purine nucleoside phosphorylases catalyze the phosphorolytic breakdown of the N-glycosidic bond in the beta-(deoxy)ribonucleoside molecules, with the formation of the corresponding free purine bases and pentose-1-phosphate.</text>
</comment>
<evidence type="ECO:0000259" key="13">
    <source>
        <dbReference type="Pfam" id="PF01048"/>
    </source>
</evidence>
<reference evidence="14 15" key="1">
    <citation type="journal article" date="2023" name="Sci. Data">
        <title>Genome assembly of the Korean intertidal mud-creeper Batillaria attramentaria.</title>
        <authorList>
            <person name="Patra A.K."/>
            <person name="Ho P.T."/>
            <person name="Jun S."/>
            <person name="Lee S.J."/>
            <person name="Kim Y."/>
            <person name="Won Y.J."/>
        </authorList>
    </citation>
    <scope>NUCLEOTIDE SEQUENCE [LARGE SCALE GENOMIC DNA]</scope>
    <source>
        <strain evidence="14">Wonlab-2016</strain>
    </source>
</reference>
<evidence type="ECO:0000256" key="5">
    <source>
        <dbReference type="ARBA" id="ARBA00022676"/>
    </source>
</evidence>
<dbReference type="InterPro" id="IPR011268">
    <property type="entry name" value="Purine_phosphorylase"/>
</dbReference>
<dbReference type="InterPro" id="IPR035994">
    <property type="entry name" value="Nucleoside_phosphorylase_sf"/>
</dbReference>
<dbReference type="NCBIfam" id="TIGR01700">
    <property type="entry name" value="PNPH"/>
    <property type="match status" value="1"/>
</dbReference>
<gene>
    <name evidence="14" type="ORF">BaRGS_00003088</name>
</gene>
<evidence type="ECO:0000256" key="1">
    <source>
        <dbReference type="ARBA" id="ARBA00005058"/>
    </source>
</evidence>
<keyword evidence="6 11" id="KW-0808">Transferase</keyword>
<evidence type="ECO:0000256" key="10">
    <source>
        <dbReference type="ARBA" id="ARBA00023970"/>
    </source>
</evidence>
<feature type="binding site" evidence="12">
    <location>
        <begin position="90"/>
        <end position="92"/>
    </location>
    <ligand>
        <name>phosphate</name>
        <dbReference type="ChEBI" id="CHEBI:43474"/>
    </ligand>
</feature>
<dbReference type="InterPro" id="IPR000845">
    <property type="entry name" value="Nucleoside_phosphorylase_d"/>
</dbReference>
<comment type="caution">
    <text evidence="14">The sequence shown here is derived from an EMBL/GenBank/DDBJ whole genome shotgun (WGS) entry which is preliminary data.</text>
</comment>
<dbReference type="EMBL" id="JACVVK020000009">
    <property type="protein sequence ID" value="KAK7505817.1"/>
    <property type="molecule type" value="Genomic_DNA"/>
</dbReference>
<dbReference type="FunFam" id="3.40.50.1580:FF:000004">
    <property type="entry name" value="Purine nucleoside phosphorylase"/>
    <property type="match status" value="1"/>
</dbReference>
<name>A0ABD0M293_9CAEN</name>
<dbReference type="NCBIfam" id="NF006054">
    <property type="entry name" value="PRK08202.1"/>
    <property type="match status" value="1"/>
</dbReference>
<dbReference type="PANTHER" id="PTHR11904">
    <property type="entry name" value="METHYLTHIOADENOSINE/PURINE NUCLEOSIDE PHOSPHORYLASE"/>
    <property type="match status" value="1"/>
</dbReference>
<keyword evidence="15" id="KW-1185">Reference proteome</keyword>
<comment type="pathway">
    <text evidence="1 11">Purine metabolism; purine nucleoside salvage.</text>
</comment>